<keyword evidence="2" id="KW-0408">Iron</keyword>
<dbReference type="PROSITE" id="PS00198">
    <property type="entry name" value="4FE4S_FER_1"/>
    <property type="match status" value="1"/>
</dbReference>
<dbReference type="PROSITE" id="PS51379">
    <property type="entry name" value="4FE4S_FER_2"/>
    <property type="match status" value="2"/>
</dbReference>
<keyword evidence="3" id="KW-0411">Iron-sulfur</keyword>
<evidence type="ECO:0000256" key="2">
    <source>
        <dbReference type="ARBA" id="ARBA00023004"/>
    </source>
</evidence>
<dbReference type="OrthoDB" id="9808559at2"/>
<dbReference type="InterPro" id="IPR017900">
    <property type="entry name" value="4Fe4S_Fe_S_CS"/>
</dbReference>
<keyword evidence="1" id="KW-0479">Metal-binding</keyword>
<dbReference type="AlphaFoldDB" id="A0A1X3D7X9"/>
<dbReference type="GO" id="GO:0046872">
    <property type="term" value="F:metal ion binding"/>
    <property type="evidence" value="ECO:0007669"/>
    <property type="project" value="UniProtKB-KW"/>
</dbReference>
<reference evidence="7" key="1">
    <citation type="submission" date="2017-01" db="EMBL/GenBank/DDBJ databases">
        <authorList>
            <person name="Wolfgang W.J."/>
            <person name="Cole J."/>
            <person name="Wroblewski D."/>
            <person name="Mcginnis J."/>
            <person name="Musser K.A."/>
        </authorList>
    </citation>
    <scope>NUCLEOTIDE SEQUENCE [LARGE SCALE GENOMIC DNA]</scope>
    <source>
        <strain evidence="7">DSM 19151</strain>
    </source>
</reference>
<proteinExistence type="predicted"/>
<dbReference type="Pfam" id="PF13187">
    <property type="entry name" value="Fer4_9"/>
    <property type="match status" value="1"/>
</dbReference>
<accession>A0A1X3D7X9</accession>
<feature type="domain" description="4Fe-4S ferredoxin-type" evidence="5">
    <location>
        <begin position="107"/>
        <end position="135"/>
    </location>
</feature>
<dbReference type="Proteomes" id="UP000193118">
    <property type="component" value="Unassembled WGS sequence"/>
</dbReference>
<feature type="domain" description="4Fe-4S ferredoxin-type" evidence="5">
    <location>
        <begin position="145"/>
        <end position="173"/>
    </location>
</feature>
<evidence type="ECO:0000256" key="1">
    <source>
        <dbReference type="ARBA" id="ARBA00022723"/>
    </source>
</evidence>
<name>A0A1X3D7X9_9NEIS</name>
<sequence length="215" mass="23795">MSEESLSLIIDGREIQASPEHSIIQAYARSGHVLTANVGCMGQGVCGSCRCMIRREGEREVTTALGCETKVEQGMQVSFMDYFMPEHVHYYDMEDMGDGWSRLDDTARFFPEAAHCRHCGGCNRACPKGLQVEIGVAQVVAGDFSAATITFDECVMCNLCTLACPENIRPNHVGLFARRMRAARTLRPVDLMRRLQQINSGAMKVDIRADGEVQP</sequence>
<keyword evidence="7" id="KW-1185">Reference proteome</keyword>
<dbReference type="SUPFAM" id="SSF54292">
    <property type="entry name" value="2Fe-2S ferredoxin-like"/>
    <property type="match status" value="1"/>
</dbReference>
<dbReference type="RefSeq" id="WP_085366200.1">
    <property type="nucleotide sequence ID" value="NZ_CAUJPZ010000021.1"/>
</dbReference>
<evidence type="ECO:0000256" key="3">
    <source>
        <dbReference type="ARBA" id="ARBA00023014"/>
    </source>
</evidence>
<dbReference type="GO" id="GO:0051536">
    <property type="term" value="F:iron-sulfur cluster binding"/>
    <property type="evidence" value="ECO:0007669"/>
    <property type="project" value="UniProtKB-KW"/>
</dbReference>
<dbReference type="InterPro" id="IPR001041">
    <property type="entry name" value="2Fe-2S_ferredoxin-type"/>
</dbReference>
<dbReference type="SUPFAM" id="SSF54862">
    <property type="entry name" value="4Fe-4S ferredoxins"/>
    <property type="match status" value="1"/>
</dbReference>
<dbReference type="GeneID" id="94581368"/>
<protein>
    <submittedName>
        <fullName evidence="6">Ferredoxin</fullName>
    </submittedName>
</protein>
<gene>
    <name evidence="6" type="ORF">BWD09_08205</name>
</gene>
<organism evidence="6 7">
    <name type="scientific">Neisseria dentiae</name>
    <dbReference type="NCBI Taxonomy" id="194197"/>
    <lineage>
        <taxon>Bacteria</taxon>
        <taxon>Pseudomonadati</taxon>
        <taxon>Pseudomonadota</taxon>
        <taxon>Betaproteobacteria</taxon>
        <taxon>Neisseriales</taxon>
        <taxon>Neisseriaceae</taxon>
        <taxon>Neisseria</taxon>
    </lineage>
</organism>
<comment type="caution">
    <text evidence="6">The sequence shown here is derived from an EMBL/GenBank/DDBJ whole genome shotgun (WGS) entry which is preliminary data.</text>
</comment>
<dbReference type="InterPro" id="IPR017896">
    <property type="entry name" value="4Fe4S_Fe-S-bd"/>
</dbReference>
<evidence type="ECO:0000313" key="7">
    <source>
        <dbReference type="Proteomes" id="UP000193118"/>
    </source>
</evidence>
<dbReference type="Gene3D" id="3.30.70.20">
    <property type="match status" value="1"/>
</dbReference>
<evidence type="ECO:0000313" key="6">
    <source>
        <dbReference type="EMBL" id="OSI15814.1"/>
    </source>
</evidence>
<evidence type="ECO:0000259" key="5">
    <source>
        <dbReference type="PROSITE" id="PS51379"/>
    </source>
</evidence>
<feature type="domain" description="2Fe-2S ferredoxin-type" evidence="4">
    <location>
        <begin position="4"/>
        <end position="83"/>
    </location>
</feature>
<dbReference type="Pfam" id="PF13510">
    <property type="entry name" value="Fer2_4"/>
    <property type="match status" value="1"/>
</dbReference>
<evidence type="ECO:0000259" key="4">
    <source>
        <dbReference type="PROSITE" id="PS51085"/>
    </source>
</evidence>
<dbReference type="EMBL" id="MTBO01000020">
    <property type="protein sequence ID" value="OSI15814.1"/>
    <property type="molecule type" value="Genomic_DNA"/>
</dbReference>
<dbReference type="STRING" id="194197.BWD09_08205"/>
<dbReference type="PROSITE" id="PS51085">
    <property type="entry name" value="2FE2S_FER_2"/>
    <property type="match status" value="1"/>
</dbReference>
<dbReference type="Gene3D" id="3.10.20.740">
    <property type="match status" value="1"/>
</dbReference>
<dbReference type="InterPro" id="IPR036010">
    <property type="entry name" value="2Fe-2S_ferredoxin-like_sf"/>
</dbReference>